<keyword evidence="3" id="KW-1185">Reference proteome</keyword>
<evidence type="ECO:0000259" key="1">
    <source>
        <dbReference type="Pfam" id="PF00024"/>
    </source>
</evidence>
<dbReference type="Pfam" id="PF00024">
    <property type="entry name" value="PAN_1"/>
    <property type="match status" value="1"/>
</dbReference>
<name>A0AAV4I065_9GAST</name>
<reference evidence="2 3" key="1">
    <citation type="journal article" date="2021" name="Elife">
        <title>Chloroplast acquisition without the gene transfer in kleptoplastic sea slugs, Plakobranchus ocellatus.</title>
        <authorList>
            <person name="Maeda T."/>
            <person name="Takahashi S."/>
            <person name="Yoshida T."/>
            <person name="Shimamura S."/>
            <person name="Takaki Y."/>
            <person name="Nagai Y."/>
            <person name="Toyoda A."/>
            <person name="Suzuki Y."/>
            <person name="Arimoto A."/>
            <person name="Ishii H."/>
            <person name="Satoh N."/>
            <person name="Nishiyama T."/>
            <person name="Hasebe M."/>
            <person name="Maruyama T."/>
            <person name="Minagawa J."/>
            <person name="Obokata J."/>
            <person name="Shigenobu S."/>
        </authorList>
    </citation>
    <scope>NUCLEOTIDE SEQUENCE [LARGE SCALE GENOMIC DNA]</scope>
</reference>
<gene>
    <name evidence="2" type="ORF">ElyMa_006481300</name>
</gene>
<protein>
    <recommendedName>
        <fullName evidence="1">Apple domain-containing protein</fullName>
    </recommendedName>
</protein>
<evidence type="ECO:0000313" key="3">
    <source>
        <dbReference type="Proteomes" id="UP000762676"/>
    </source>
</evidence>
<dbReference type="AlphaFoldDB" id="A0AAV4I065"/>
<evidence type="ECO:0000313" key="2">
    <source>
        <dbReference type="EMBL" id="GFS03854.1"/>
    </source>
</evidence>
<comment type="caution">
    <text evidence="2">The sequence shown here is derived from an EMBL/GenBank/DDBJ whole genome shotgun (WGS) entry which is preliminary data.</text>
</comment>
<dbReference type="EMBL" id="BMAT01013011">
    <property type="protein sequence ID" value="GFS03854.1"/>
    <property type="molecule type" value="Genomic_DNA"/>
</dbReference>
<sequence length="134" mass="14497">MWDDGTSPRSDSPFLDDLVVFDPNNPFGRLDWNGNLRMGGGTSNHTALCGNHKNYPTESSGRTVSGELVTTSRTILSVSKLSSYLECAVLCGFTSECRAAEFNTDLLTCTLTGDYSSSGTGTNPHVLTFVRQTF</sequence>
<dbReference type="Gene3D" id="3.50.4.10">
    <property type="entry name" value="Hepatocyte Growth Factor"/>
    <property type="match status" value="1"/>
</dbReference>
<dbReference type="InterPro" id="IPR003609">
    <property type="entry name" value="Pan_app"/>
</dbReference>
<proteinExistence type="predicted"/>
<organism evidence="2 3">
    <name type="scientific">Elysia marginata</name>
    <dbReference type="NCBI Taxonomy" id="1093978"/>
    <lineage>
        <taxon>Eukaryota</taxon>
        <taxon>Metazoa</taxon>
        <taxon>Spiralia</taxon>
        <taxon>Lophotrochozoa</taxon>
        <taxon>Mollusca</taxon>
        <taxon>Gastropoda</taxon>
        <taxon>Heterobranchia</taxon>
        <taxon>Euthyneura</taxon>
        <taxon>Panpulmonata</taxon>
        <taxon>Sacoglossa</taxon>
        <taxon>Placobranchoidea</taxon>
        <taxon>Plakobranchidae</taxon>
        <taxon>Elysia</taxon>
    </lineage>
</organism>
<accession>A0AAV4I065</accession>
<feature type="domain" description="Apple" evidence="1">
    <location>
        <begin position="74"/>
        <end position="119"/>
    </location>
</feature>
<dbReference type="Proteomes" id="UP000762676">
    <property type="component" value="Unassembled WGS sequence"/>
</dbReference>